<evidence type="ECO:0000259" key="15">
    <source>
        <dbReference type="SMART" id="SM00082"/>
    </source>
</evidence>
<dbReference type="GO" id="GO:0099104">
    <property type="term" value="F:potassium channel activator activity"/>
    <property type="evidence" value="ECO:0007669"/>
    <property type="project" value="UniProtKB-ARBA"/>
</dbReference>
<evidence type="ECO:0000256" key="10">
    <source>
        <dbReference type="ARBA" id="ARBA00023136"/>
    </source>
</evidence>
<keyword evidence="4" id="KW-0433">Leucine-rich repeat</keyword>
<dbReference type="GO" id="GO:0005886">
    <property type="term" value="C:plasma membrane"/>
    <property type="evidence" value="ECO:0007669"/>
    <property type="project" value="UniProtKB-SubCell"/>
</dbReference>
<keyword evidence="7" id="KW-0677">Repeat</keyword>
<evidence type="ECO:0000256" key="7">
    <source>
        <dbReference type="ARBA" id="ARBA00022737"/>
    </source>
</evidence>
<evidence type="ECO:0000256" key="8">
    <source>
        <dbReference type="ARBA" id="ARBA00022989"/>
    </source>
</evidence>
<reference evidence="16" key="1">
    <citation type="submission" date="2025-08" db="UniProtKB">
        <authorList>
            <consortium name="Ensembl"/>
        </authorList>
    </citation>
    <scope>IDENTIFICATION</scope>
</reference>
<dbReference type="FunFam" id="3.80.10.10:FF:000015">
    <property type="entry name" value="Leucine rich repeat containing 38"/>
    <property type="match status" value="1"/>
</dbReference>
<keyword evidence="17" id="KW-1185">Reference proteome</keyword>
<dbReference type="GeneTree" id="ENSGT00940000163979"/>
<evidence type="ECO:0000256" key="9">
    <source>
        <dbReference type="ARBA" id="ARBA00023065"/>
    </source>
</evidence>
<comment type="subcellular location">
    <subcellularLocation>
        <location evidence="1">Cell membrane</location>
        <topology evidence="1">Single-pass membrane protein</topology>
    </subcellularLocation>
</comment>
<evidence type="ECO:0000313" key="16">
    <source>
        <dbReference type="Ensembl" id="ENSRROP00000034223.1"/>
    </source>
</evidence>
<reference evidence="16" key="2">
    <citation type="submission" date="2025-09" db="UniProtKB">
        <authorList>
            <consortium name="Ensembl"/>
        </authorList>
    </citation>
    <scope>IDENTIFICATION</scope>
</reference>
<evidence type="ECO:0000256" key="14">
    <source>
        <dbReference type="SAM" id="Phobius"/>
    </source>
</evidence>
<name>A0A2K6QZL8_RHIRO</name>
<keyword evidence="9" id="KW-0406">Ion transport</keyword>
<dbReference type="Pfam" id="PF13855">
    <property type="entry name" value="LRR_8"/>
    <property type="match status" value="2"/>
</dbReference>
<accession>A0A2K6QZL8</accession>
<evidence type="ECO:0000256" key="12">
    <source>
        <dbReference type="ARBA" id="ARBA00023303"/>
    </source>
</evidence>
<dbReference type="STRING" id="61622.ENSRROP00000034223"/>
<feature type="transmembrane region" description="Helical" evidence="14">
    <location>
        <begin position="343"/>
        <end position="368"/>
    </location>
</feature>
<evidence type="ECO:0000256" key="5">
    <source>
        <dbReference type="ARBA" id="ARBA00022692"/>
    </source>
</evidence>
<evidence type="ECO:0000256" key="4">
    <source>
        <dbReference type="ARBA" id="ARBA00022614"/>
    </source>
</evidence>
<dbReference type="InterPro" id="IPR000483">
    <property type="entry name" value="Cys-rich_flank_reg_C"/>
</dbReference>
<dbReference type="CTD" id="126755"/>
<feature type="region of interest" description="Disordered" evidence="13">
    <location>
        <begin position="44"/>
        <end position="66"/>
    </location>
</feature>
<dbReference type="GO" id="GO:0071805">
    <property type="term" value="P:potassium ion transmembrane transport"/>
    <property type="evidence" value="ECO:0007669"/>
    <property type="project" value="UniProtKB-ARBA"/>
</dbReference>
<evidence type="ECO:0000256" key="13">
    <source>
        <dbReference type="SAM" id="MobiDB-lite"/>
    </source>
</evidence>
<keyword evidence="6" id="KW-0732">Signal</keyword>
<evidence type="ECO:0000256" key="2">
    <source>
        <dbReference type="ARBA" id="ARBA00022448"/>
    </source>
</evidence>
<keyword evidence="8 14" id="KW-1133">Transmembrane helix</keyword>
<dbReference type="Proteomes" id="UP000233200">
    <property type="component" value="Unplaced"/>
</dbReference>
<dbReference type="AlphaFoldDB" id="A0A2K6QZL8"/>
<evidence type="ECO:0000256" key="11">
    <source>
        <dbReference type="ARBA" id="ARBA00023157"/>
    </source>
</evidence>
<dbReference type="KEGG" id="rro:104677787"/>
<protein>
    <submittedName>
        <fullName evidence="16">Leucine rich repeat containing 38</fullName>
    </submittedName>
</protein>
<evidence type="ECO:0000256" key="6">
    <source>
        <dbReference type="ARBA" id="ARBA00022729"/>
    </source>
</evidence>
<evidence type="ECO:0000256" key="1">
    <source>
        <dbReference type="ARBA" id="ARBA00004162"/>
    </source>
</evidence>
<keyword evidence="10 14" id="KW-0472">Membrane</keyword>
<dbReference type="PROSITE" id="PS51450">
    <property type="entry name" value="LRR"/>
    <property type="match status" value="1"/>
</dbReference>
<proteinExistence type="predicted"/>
<dbReference type="InterPro" id="IPR032675">
    <property type="entry name" value="LRR_dom_sf"/>
</dbReference>
<dbReference type="PANTHER" id="PTHR24366">
    <property type="entry name" value="IG(IMMUNOGLOBULIN) AND LRR(LEUCINE RICH REPEAT) DOMAINS"/>
    <property type="match status" value="1"/>
</dbReference>
<keyword evidence="3" id="KW-1003">Cell membrane</keyword>
<keyword evidence="5 14" id="KW-0812">Transmembrane</keyword>
<dbReference type="Ensembl" id="ENSRROT00000058667.1">
    <property type="protein sequence ID" value="ENSRROP00000034223.1"/>
    <property type="gene ID" value="ENSRROG00000040679.1"/>
</dbReference>
<feature type="region of interest" description="Disordered" evidence="13">
    <location>
        <begin position="117"/>
        <end position="144"/>
    </location>
</feature>
<dbReference type="PANTHER" id="PTHR24366:SF61">
    <property type="entry name" value="LEUCINE RICH REPEAT CONTAINING 52"/>
    <property type="match status" value="1"/>
</dbReference>
<dbReference type="InterPro" id="IPR001611">
    <property type="entry name" value="Leu-rich_rpt"/>
</dbReference>
<feature type="domain" description="LRRCT" evidence="15">
    <location>
        <begin position="281"/>
        <end position="335"/>
    </location>
</feature>
<keyword evidence="12" id="KW-0407">Ion channel</keyword>
<dbReference type="PRINTS" id="PR00019">
    <property type="entry name" value="LEURICHRPT"/>
</dbReference>
<dbReference type="GeneID" id="104677787"/>
<dbReference type="OrthoDB" id="5954366at2759"/>
<dbReference type="SMART" id="SM00369">
    <property type="entry name" value="LRR_TYP"/>
    <property type="match status" value="5"/>
</dbReference>
<sequence length="389" mass="42228">MEWRAGSVLWHQAGARGQGARPGHALQKPLLGLVTELRRQVQPAQCTRRLTSRSRKSAARVGPRFGDGPRPPLLLLPLPRDFSSGLISCPGKSFGESLAPPSPPLLSPSLLSGLPQSCAAHHSPRAPGRTPSPPGPPSGSWRPAASASLTLDVRKLLVAGNRIQQIPEDFFIFYGDLVYLDFRNNSLRSLEEGTFSGSAKLVFLDLSYNNLTQLGAGAFRSAGRLVKLSLANNNLAGVHEAAFETLESLQVLELNDNNLRSLSVAALAALPALRSLRLDGNPWLCDCDFAHLFSWIQENASKLPKGLDEIQCSLPMESRRISLRDLSEASFSECRFSLSLTDLFIIIFSGVAVSIAAIISSFFLATVVQCFQRCAPNKDAEDEDEDEDE</sequence>
<evidence type="ECO:0000256" key="3">
    <source>
        <dbReference type="ARBA" id="ARBA00022475"/>
    </source>
</evidence>
<keyword evidence="2" id="KW-0813">Transport</keyword>
<dbReference type="SMART" id="SM00082">
    <property type="entry name" value="LRRCT"/>
    <property type="match status" value="1"/>
</dbReference>
<evidence type="ECO:0000313" key="17">
    <source>
        <dbReference type="Proteomes" id="UP000233200"/>
    </source>
</evidence>
<keyword evidence="11" id="KW-1015">Disulfide bond</keyword>
<dbReference type="SUPFAM" id="SSF52058">
    <property type="entry name" value="L domain-like"/>
    <property type="match status" value="1"/>
</dbReference>
<organism evidence="16 17">
    <name type="scientific">Rhinopithecus roxellana</name>
    <name type="common">Golden snub-nosed monkey</name>
    <name type="synonym">Pygathrix roxellana</name>
    <dbReference type="NCBI Taxonomy" id="61622"/>
    <lineage>
        <taxon>Eukaryota</taxon>
        <taxon>Metazoa</taxon>
        <taxon>Chordata</taxon>
        <taxon>Craniata</taxon>
        <taxon>Vertebrata</taxon>
        <taxon>Euteleostomi</taxon>
        <taxon>Mammalia</taxon>
        <taxon>Eutheria</taxon>
        <taxon>Euarchontoglires</taxon>
        <taxon>Primates</taxon>
        <taxon>Haplorrhini</taxon>
        <taxon>Catarrhini</taxon>
        <taxon>Cercopithecidae</taxon>
        <taxon>Colobinae</taxon>
        <taxon>Rhinopithecus</taxon>
    </lineage>
</organism>
<dbReference type="Gene3D" id="3.80.10.10">
    <property type="entry name" value="Ribonuclease Inhibitor"/>
    <property type="match status" value="1"/>
</dbReference>
<dbReference type="InterPro" id="IPR003591">
    <property type="entry name" value="Leu-rich_rpt_typical-subtyp"/>
</dbReference>